<reference evidence="2 3" key="1">
    <citation type="journal article" date="2008" name="PLoS Genet.">
        <title>The genome of Borrelia recurrentis, the agent of deadly louse-borne relapsing fever, is a degraded subset of tick-borne Borrelia duttonii.</title>
        <authorList>
            <person name="Lescot M."/>
            <person name="Audic S."/>
            <person name="Robert C."/>
            <person name="Nguyen T.T."/>
            <person name="Blanc G."/>
            <person name="Cutler S.J."/>
            <person name="Wincker P."/>
            <person name="Couloux A."/>
            <person name="Claverie J.-M."/>
            <person name="Raoult D."/>
            <person name="Drancourt M."/>
        </authorList>
    </citation>
    <scope>NUCLEOTIDE SEQUENCE [LARGE SCALE GENOMIC DNA]</scope>
    <source>
        <strain evidence="2 3">A1</strain>
    </source>
</reference>
<geneLocation type="plasmid" evidence="2 3">
    <name>pl124</name>
</geneLocation>
<evidence type="ECO:0000313" key="3">
    <source>
        <dbReference type="Proteomes" id="UP000000612"/>
    </source>
</evidence>
<gene>
    <name evidence="2" type="ordered locus">BRE_1063</name>
</gene>
<dbReference type="EMBL" id="CP000994">
    <property type="protein sequence ID" value="ACH95119.1"/>
    <property type="molecule type" value="Genomic_DNA"/>
</dbReference>
<dbReference type="HOGENOM" id="CLU_144005_0_0_12"/>
<dbReference type="InterPro" id="IPR024988">
    <property type="entry name" value="DUF3890"/>
</dbReference>
<accession>B5RRY3</accession>
<protein>
    <submittedName>
        <fullName evidence="2">Uncharacterized conserved protein</fullName>
    </submittedName>
</protein>
<sequence length="134" mass="15399">MDIIMDSNEDLDKIYSKILNLLMIKSLDFNFEEFNLYIGLLEDVLLSRGLGLKDLNSSNVFLLIYYFIGCELKKRGKLLYFDLGKIKSERLGEVSVEYFDDALHGEVLVNDFCSAFNNLVEDIKTNRKVLIGVV</sequence>
<evidence type="ECO:0000259" key="1">
    <source>
        <dbReference type="Pfam" id="PF13029"/>
    </source>
</evidence>
<name>B5RRY3_BORRA</name>
<proteinExistence type="predicted"/>
<dbReference type="Pfam" id="PF13029">
    <property type="entry name" value="DUF3890"/>
    <property type="match status" value="1"/>
</dbReference>
<dbReference type="KEGG" id="bre:BRE_1063"/>
<feature type="domain" description="DUF3890" evidence="1">
    <location>
        <begin position="9"/>
        <end position="68"/>
    </location>
</feature>
<dbReference type="AlphaFoldDB" id="B5RRY3"/>
<keyword evidence="2" id="KW-0614">Plasmid</keyword>
<keyword evidence="3" id="KW-1185">Reference proteome</keyword>
<evidence type="ECO:0000313" key="2">
    <source>
        <dbReference type="EMBL" id="ACH95119.1"/>
    </source>
</evidence>
<dbReference type="Proteomes" id="UP000000612">
    <property type="component" value="Plasmid pl124"/>
</dbReference>
<organism evidence="2 3">
    <name type="scientific">Borrelia recurrentis (strain A1)</name>
    <dbReference type="NCBI Taxonomy" id="412418"/>
    <lineage>
        <taxon>Bacteria</taxon>
        <taxon>Pseudomonadati</taxon>
        <taxon>Spirochaetota</taxon>
        <taxon>Spirochaetia</taxon>
        <taxon>Spirochaetales</taxon>
        <taxon>Borreliaceae</taxon>
        <taxon>Borrelia</taxon>
    </lineage>
</organism>